<dbReference type="AlphaFoldDB" id="A0A1G2FSZ6"/>
<organism evidence="2 3">
    <name type="scientific">Candidatus Portnoybacteria bacterium RIFCSPLOWO2_02_FULL_39_11</name>
    <dbReference type="NCBI Taxonomy" id="1802001"/>
    <lineage>
        <taxon>Bacteria</taxon>
        <taxon>Candidatus Portnoyibacteriota</taxon>
    </lineage>
</organism>
<feature type="domain" description="RNase H type-1" evidence="1">
    <location>
        <begin position="1"/>
        <end position="136"/>
    </location>
</feature>
<dbReference type="SUPFAM" id="SSF53098">
    <property type="entry name" value="Ribonuclease H-like"/>
    <property type="match status" value="1"/>
</dbReference>
<evidence type="ECO:0000313" key="2">
    <source>
        <dbReference type="EMBL" id="OGZ41209.1"/>
    </source>
</evidence>
<proteinExistence type="predicted"/>
<dbReference type="Pfam" id="PF13456">
    <property type="entry name" value="RVT_3"/>
    <property type="match status" value="1"/>
</dbReference>
<dbReference type="InterPro" id="IPR002156">
    <property type="entry name" value="RNaseH_domain"/>
</dbReference>
<dbReference type="EMBL" id="MHNF01000016">
    <property type="protein sequence ID" value="OGZ41209.1"/>
    <property type="molecule type" value="Genomic_DNA"/>
</dbReference>
<dbReference type="PANTHER" id="PTHR46387">
    <property type="entry name" value="POLYNUCLEOTIDYL TRANSFERASE, RIBONUCLEASE H-LIKE SUPERFAMILY PROTEIN"/>
    <property type="match status" value="1"/>
</dbReference>
<dbReference type="CDD" id="cd09279">
    <property type="entry name" value="RNase_HI_like"/>
    <property type="match status" value="1"/>
</dbReference>
<dbReference type="InterPro" id="IPR036397">
    <property type="entry name" value="RNaseH_sf"/>
</dbReference>
<dbReference type="InterPro" id="IPR012337">
    <property type="entry name" value="RNaseH-like_sf"/>
</dbReference>
<dbReference type="Gene3D" id="3.30.420.10">
    <property type="entry name" value="Ribonuclease H-like superfamily/Ribonuclease H"/>
    <property type="match status" value="1"/>
</dbReference>
<sequence length="143" mass="16145">MKYILYTDGGSRGNPGPAALGVVIANEKGEILKRYGESLGEATNNEAEYQALIFGLKKLKQVFGKGAMKKARLEARMDSELIINQMNHQYKIAEPNLQKLFLQVWNLMLDFGTIKFVAIPREQNKEADKLVNQALDARQEKLF</sequence>
<reference evidence="2 3" key="1">
    <citation type="journal article" date="2016" name="Nat. Commun.">
        <title>Thousands of microbial genomes shed light on interconnected biogeochemical processes in an aquifer system.</title>
        <authorList>
            <person name="Anantharaman K."/>
            <person name="Brown C.T."/>
            <person name="Hug L.A."/>
            <person name="Sharon I."/>
            <person name="Castelle C.J."/>
            <person name="Probst A.J."/>
            <person name="Thomas B.C."/>
            <person name="Singh A."/>
            <person name="Wilkins M.J."/>
            <person name="Karaoz U."/>
            <person name="Brodie E.L."/>
            <person name="Williams K.H."/>
            <person name="Hubbard S.S."/>
            <person name="Banfield J.F."/>
        </authorList>
    </citation>
    <scope>NUCLEOTIDE SEQUENCE [LARGE SCALE GENOMIC DNA]</scope>
</reference>
<gene>
    <name evidence="2" type="ORF">A3B04_00220</name>
</gene>
<evidence type="ECO:0000313" key="3">
    <source>
        <dbReference type="Proteomes" id="UP000177126"/>
    </source>
</evidence>
<comment type="caution">
    <text evidence="2">The sequence shown here is derived from an EMBL/GenBank/DDBJ whole genome shotgun (WGS) entry which is preliminary data.</text>
</comment>
<dbReference type="GO" id="GO:0004523">
    <property type="term" value="F:RNA-DNA hybrid ribonuclease activity"/>
    <property type="evidence" value="ECO:0007669"/>
    <property type="project" value="InterPro"/>
</dbReference>
<dbReference type="PROSITE" id="PS50879">
    <property type="entry name" value="RNASE_H_1"/>
    <property type="match status" value="1"/>
</dbReference>
<dbReference type="GO" id="GO:0003676">
    <property type="term" value="F:nucleic acid binding"/>
    <property type="evidence" value="ECO:0007669"/>
    <property type="project" value="InterPro"/>
</dbReference>
<dbReference type="PANTHER" id="PTHR46387:SF2">
    <property type="entry name" value="RIBONUCLEASE HI"/>
    <property type="match status" value="1"/>
</dbReference>
<accession>A0A1G2FSZ6</accession>
<protein>
    <recommendedName>
        <fullName evidence="1">RNase H type-1 domain-containing protein</fullName>
    </recommendedName>
</protein>
<evidence type="ECO:0000259" key="1">
    <source>
        <dbReference type="PROSITE" id="PS50879"/>
    </source>
</evidence>
<name>A0A1G2FSZ6_9BACT</name>
<dbReference type="Proteomes" id="UP000177126">
    <property type="component" value="Unassembled WGS sequence"/>
</dbReference>